<evidence type="ECO:0000256" key="2">
    <source>
        <dbReference type="ARBA" id="ARBA00009819"/>
    </source>
</evidence>
<dbReference type="GO" id="GO:0046872">
    <property type="term" value="F:metal ion binding"/>
    <property type="evidence" value="ECO:0007669"/>
    <property type="project" value="UniProtKB-UniRule"/>
</dbReference>
<evidence type="ECO:0000256" key="9">
    <source>
        <dbReference type="ARBA" id="ARBA00022982"/>
    </source>
</evidence>
<keyword evidence="12 13" id="KW-0472">Membrane</keyword>
<feature type="transmembrane region" description="Helical" evidence="13">
    <location>
        <begin position="219"/>
        <end position="239"/>
    </location>
</feature>
<evidence type="ECO:0000256" key="4">
    <source>
        <dbReference type="ARBA" id="ARBA00022475"/>
    </source>
</evidence>
<feature type="transmembrane region" description="Helical" evidence="13">
    <location>
        <begin position="126"/>
        <end position="147"/>
    </location>
</feature>
<keyword evidence="8 13" id="KW-0479">Metal-binding</keyword>
<feature type="transmembrane region" description="Helical" evidence="13">
    <location>
        <begin position="354"/>
        <end position="377"/>
    </location>
</feature>
<dbReference type="GO" id="GO:0016682">
    <property type="term" value="F:oxidoreductase activity, acting on diphenols and related substances as donors, oxygen as acceptor"/>
    <property type="evidence" value="ECO:0007669"/>
    <property type="project" value="TreeGrafter"/>
</dbReference>
<reference evidence="14" key="1">
    <citation type="journal article" date="2023" name="J. Hazard. Mater.">
        <title>Anaerobic biodegradation of pyrene and benzo[a]pyrene by a new sulfate-reducing Desulforamulus aquiferis strain DSA.</title>
        <authorList>
            <person name="Zhang Z."/>
            <person name="Sun J."/>
            <person name="Gong X."/>
            <person name="Wang C."/>
            <person name="Wang H."/>
        </authorList>
    </citation>
    <scope>NUCLEOTIDE SEQUENCE</scope>
    <source>
        <strain evidence="14">DSA</strain>
    </source>
</reference>
<comment type="subcellular location">
    <subcellularLocation>
        <location evidence="1">Cell inner membrane</location>
        <topology evidence="1">Multi-pass membrane protein</topology>
    </subcellularLocation>
    <subcellularLocation>
        <location evidence="13">Cell membrane</location>
    </subcellularLocation>
</comment>
<evidence type="ECO:0000256" key="10">
    <source>
        <dbReference type="ARBA" id="ARBA00022989"/>
    </source>
</evidence>
<evidence type="ECO:0000256" key="7">
    <source>
        <dbReference type="ARBA" id="ARBA00022692"/>
    </source>
</evidence>
<feature type="transmembrane region" description="Helical" evidence="13">
    <location>
        <begin position="93"/>
        <end position="119"/>
    </location>
</feature>
<accession>A0AAW7ZB48</accession>
<evidence type="ECO:0000256" key="5">
    <source>
        <dbReference type="ARBA" id="ARBA00022519"/>
    </source>
</evidence>
<keyword evidence="9 13" id="KW-0249">Electron transport</keyword>
<dbReference type="Pfam" id="PF01654">
    <property type="entry name" value="Cyt_bd_oxida_I"/>
    <property type="match status" value="1"/>
</dbReference>
<reference evidence="14" key="2">
    <citation type="submission" date="2023-03" db="EMBL/GenBank/DDBJ databases">
        <authorList>
            <person name="Zhang Z."/>
        </authorList>
    </citation>
    <scope>NUCLEOTIDE SEQUENCE</scope>
    <source>
        <strain evidence="14">DSA</strain>
    </source>
</reference>
<dbReference type="GO" id="GO:0070069">
    <property type="term" value="C:cytochrome complex"/>
    <property type="evidence" value="ECO:0007669"/>
    <property type="project" value="UniProtKB-UniRule"/>
</dbReference>
<evidence type="ECO:0000256" key="1">
    <source>
        <dbReference type="ARBA" id="ARBA00004429"/>
    </source>
</evidence>
<keyword evidence="11 13" id="KW-0408">Iron</keyword>
<dbReference type="PIRSF" id="PIRSF006446">
    <property type="entry name" value="Cyt_quinol_oxidase_1"/>
    <property type="match status" value="1"/>
</dbReference>
<dbReference type="GO" id="GO:0005886">
    <property type="term" value="C:plasma membrane"/>
    <property type="evidence" value="ECO:0007669"/>
    <property type="project" value="UniProtKB-SubCell"/>
</dbReference>
<proteinExistence type="inferred from homology"/>
<evidence type="ECO:0000313" key="15">
    <source>
        <dbReference type="Proteomes" id="UP001172911"/>
    </source>
</evidence>
<evidence type="ECO:0000256" key="8">
    <source>
        <dbReference type="ARBA" id="ARBA00022723"/>
    </source>
</evidence>
<keyword evidence="7 13" id="KW-0812">Transmembrane</keyword>
<feature type="transmembrane region" description="Helical" evidence="13">
    <location>
        <begin position="55"/>
        <end position="73"/>
    </location>
</feature>
<dbReference type="AlphaFoldDB" id="A0AAW7ZB48"/>
<keyword evidence="15" id="KW-1185">Reference proteome</keyword>
<keyword evidence="5" id="KW-0997">Cell inner membrane</keyword>
<evidence type="ECO:0000256" key="3">
    <source>
        <dbReference type="ARBA" id="ARBA00022448"/>
    </source>
</evidence>
<dbReference type="RefSeq" id="WP_304542052.1">
    <property type="nucleotide sequence ID" value="NZ_JARPTC010000009.1"/>
</dbReference>
<keyword evidence="4 13" id="KW-1003">Cell membrane</keyword>
<keyword evidence="10 13" id="KW-1133">Transmembrane helix</keyword>
<dbReference type="EMBL" id="JARPTC010000009">
    <property type="protein sequence ID" value="MDO7786938.1"/>
    <property type="molecule type" value="Genomic_DNA"/>
</dbReference>
<evidence type="ECO:0000256" key="6">
    <source>
        <dbReference type="ARBA" id="ARBA00022617"/>
    </source>
</evidence>
<comment type="similarity">
    <text evidence="2 13">Belongs to the cytochrome ubiquinol oxidase subunit 1 family.</text>
</comment>
<feature type="transmembrane region" description="Helical" evidence="13">
    <location>
        <begin position="405"/>
        <end position="427"/>
    </location>
</feature>
<evidence type="ECO:0000313" key="14">
    <source>
        <dbReference type="EMBL" id="MDO7786938.1"/>
    </source>
</evidence>
<dbReference type="PANTHER" id="PTHR30365">
    <property type="entry name" value="CYTOCHROME D UBIQUINOL OXIDASE"/>
    <property type="match status" value="1"/>
</dbReference>
<feature type="transmembrane region" description="Helical" evidence="13">
    <location>
        <begin position="12"/>
        <end position="35"/>
    </location>
</feature>
<feature type="transmembrane region" description="Helical" evidence="13">
    <location>
        <begin position="189"/>
        <end position="207"/>
    </location>
</feature>
<comment type="caution">
    <text evidence="14">The sequence shown here is derived from an EMBL/GenBank/DDBJ whole genome shotgun (WGS) entry which is preliminary data.</text>
</comment>
<protein>
    <submittedName>
        <fullName evidence="14">Cytochrome ubiquinol oxidase subunit I</fullName>
    </submittedName>
</protein>
<feature type="transmembrane region" description="Helical" evidence="13">
    <location>
        <begin position="323"/>
        <end position="345"/>
    </location>
</feature>
<organism evidence="14 15">
    <name type="scientific">Desulforamulus aquiferis</name>
    <dbReference type="NCBI Taxonomy" id="1397668"/>
    <lineage>
        <taxon>Bacteria</taxon>
        <taxon>Bacillati</taxon>
        <taxon>Bacillota</taxon>
        <taxon>Clostridia</taxon>
        <taxon>Eubacteriales</taxon>
        <taxon>Peptococcaceae</taxon>
        <taxon>Desulforamulus</taxon>
    </lineage>
</organism>
<name>A0AAW7ZB48_9FIRM</name>
<dbReference type="GO" id="GO:0020037">
    <property type="term" value="F:heme binding"/>
    <property type="evidence" value="ECO:0007669"/>
    <property type="project" value="TreeGrafter"/>
</dbReference>
<evidence type="ECO:0000256" key="13">
    <source>
        <dbReference type="PIRNR" id="PIRNR006446"/>
    </source>
</evidence>
<dbReference type="PANTHER" id="PTHR30365:SF0">
    <property type="entry name" value="CYTOCHROME BD-I UBIQUINOL OXIDASE SUBUNIT 1"/>
    <property type="match status" value="1"/>
</dbReference>
<keyword evidence="3 13" id="KW-0813">Transport</keyword>
<evidence type="ECO:0000256" key="11">
    <source>
        <dbReference type="ARBA" id="ARBA00023004"/>
    </source>
</evidence>
<dbReference type="GO" id="GO:0009055">
    <property type="term" value="F:electron transfer activity"/>
    <property type="evidence" value="ECO:0007669"/>
    <property type="project" value="UniProtKB-UniRule"/>
</dbReference>
<dbReference type="GO" id="GO:0019646">
    <property type="term" value="P:aerobic electron transport chain"/>
    <property type="evidence" value="ECO:0007669"/>
    <property type="project" value="InterPro"/>
</dbReference>
<sequence>MELDALLLSRIQFAMTIGFHFIFPPLTIGLAWLIVALQTKYLRTGDELYNRISRFWIKLFAISFVMGVASGVVMEFQFGTNWSEYSRFVGDIFGAPLAAEGIFAFFLESAFVGVLVWGADRVSKRFYWFSSLMVALGSTFSAFWIIVANSWQQTPAGFHIVNGRAELTDFWAAVFNPSTIPRYLHTMDGAIITGAFFMLGISALYLLRGKHREFAKYSLKLSLVVALAASLLQGALGHYHAVQVAETQPAKLAAFEGLFETQQGAPLIIFGIPDAEAGRTKMEIALPKMLSFVAFGDFNAEVKGLNDFPRDEWPPLAMTFYPFHLMVALGLYFIALTCWGFWLLIRNKLYDNPLFLKLAFFSIPLPFITNELGWIAAEVGRQPWVVYNLLRTADGVSITVPAYQILFSIIMFALIYVVLFSVWIFLLRKKINLGPDMQGKGTGADKGVTV</sequence>
<dbReference type="Proteomes" id="UP001172911">
    <property type="component" value="Unassembled WGS sequence"/>
</dbReference>
<evidence type="ECO:0000256" key="12">
    <source>
        <dbReference type="ARBA" id="ARBA00023136"/>
    </source>
</evidence>
<dbReference type="InterPro" id="IPR002585">
    <property type="entry name" value="Cyt-d_ubiquinol_oxidase_su_1"/>
</dbReference>
<gene>
    <name evidence="14" type="ORF">P6N53_06845</name>
</gene>
<keyword evidence="6 13" id="KW-0349">Heme</keyword>